<comment type="caution">
    <text evidence="3">The sequence shown here is derived from an EMBL/GenBank/DDBJ whole genome shotgun (WGS) entry which is preliminary data.</text>
</comment>
<feature type="signal peptide" evidence="1">
    <location>
        <begin position="1"/>
        <end position="22"/>
    </location>
</feature>
<organism evidence="3 4">
    <name type="scientific">Pacificimonas flava</name>
    <dbReference type="NCBI Taxonomy" id="1234595"/>
    <lineage>
        <taxon>Bacteria</taxon>
        <taxon>Pseudomonadati</taxon>
        <taxon>Pseudomonadota</taxon>
        <taxon>Alphaproteobacteria</taxon>
        <taxon>Sphingomonadales</taxon>
        <taxon>Sphingosinicellaceae</taxon>
        <taxon>Pacificimonas</taxon>
    </lineage>
</organism>
<dbReference type="PATRIC" id="fig|1234595.3.peg.1879"/>
<feature type="domain" description="Fe/B12 periplasmic-binding" evidence="2">
    <location>
        <begin position="34"/>
        <end position="281"/>
    </location>
</feature>
<evidence type="ECO:0000313" key="3">
    <source>
        <dbReference type="EMBL" id="EMD82836.1"/>
    </source>
</evidence>
<dbReference type="EMBL" id="AMRV01000005">
    <property type="protein sequence ID" value="EMD82836.1"/>
    <property type="molecule type" value="Genomic_DNA"/>
</dbReference>
<name>M2TM88_9SPHN</name>
<dbReference type="InterPro" id="IPR050902">
    <property type="entry name" value="ABC_Transporter_SBP"/>
</dbReference>
<evidence type="ECO:0000256" key="1">
    <source>
        <dbReference type="SAM" id="SignalP"/>
    </source>
</evidence>
<dbReference type="PANTHER" id="PTHR30535:SF34">
    <property type="entry name" value="MOLYBDATE-BINDING PROTEIN MOLA"/>
    <property type="match status" value="1"/>
</dbReference>
<dbReference type="OrthoDB" id="1632039at2"/>
<dbReference type="Pfam" id="PF01497">
    <property type="entry name" value="Peripla_BP_2"/>
    <property type="match status" value="1"/>
</dbReference>
<dbReference type="AlphaFoldDB" id="M2TM88"/>
<dbReference type="Proteomes" id="UP000011717">
    <property type="component" value="Unassembled WGS sequence"/>
</dbReference>
<evidence type="ECO:0000313" key="4">
    <source>
        <dbReference type="Proteomes" id="UP000011717"/>
    </source>
</evidence>
<gene>
    <name evidence="3" type="ORF">C725_1876</name>
</gene>
<dbReference type="InterPro" id="IPR002491">
    <property type="entry name" value="ABC_transptr_periplasmic_BD"/>
</dbReference>
<dbReference type="PROSITE" id="PS51257">
    <property type="entry name" value="PROKAR_LIPOPROTEIN"/>
    <property type="match status" value="1"/>
</dbReference>
<feature type="chain" id="PRO_5004026638" evidence="1">
    <location>
        <begin position="23"/>
        <end position="281"/>
    </location>
</feature>
<reference evidence="3 4" key="1">
    <citation type="journal article" date="2013" name="Genome Announc.">
        <title>Draft Genome Sequence of Strain JLT2015T, Belonging to the Family Sphingomonadaceae of the Alphaproteobacteria.</title>
        <authorList>
            <person name="Tang K."/>
            <person name="Liu K."/>
            <person name="Li S."/>
            <person name="Jiao N."/>
        </authorList>
    </citation>
    <scope>NUCLEOTIDE SEQUENCE [LARGE SCALE GENOMIC DNA]</scope>
    <source>
        <strain evidence="3 4">JLT2015</strain>
    </source>
</reference>
<dbReference type="PROSITE" id="PS50983">
    <property type="entry name" value="FE_B12_PBP"/>
    <property type="match status" value="1"/>
</dbReference>
<dbReference type="Gene3D" id="3.40.50.1980">
    <property type="entry name" value="Nitrogenase molybdenum iron protein domain"/>
    <property type="match status" value="2"/>
</dbReference>
<keyword evidence="1" id="KW-0732">Signal</keyword>
<dbReference type="RefSeq" id="WP_008602192.1">
    <property type="nucleotide sequence ID" value="NZ_AMRV01000005.1"/>
</dbReference>
<sequence>MRRALLTLGLSVLVAACSPGGAGNGPAGGTEPRRIVSLDYCADQYVLRFADRQEIAAVSPDADARFSYMRARAKGLPQVRPRTADILILQPDLVVRSYGGEPGIADALERAGVPVLQVGFPTDISEVRAEVRRIGAALGKAREAKALSDAVGRRIGRIAKAPSGAEPELLYMTPAGVTSGPGTLVNDMIEAAGYRNFQTRAGWNPLPLERLAYDRPDVVAAAFFESATNHVDNWSAARHPVARAQLAELPVVPLEGAWTSCGGWFLIDAVEALAAARGAPV</sequence>
<dbReference type="PANTHER" id="PTHR30535">
    <property type="entry name" value="VITAMIN B12-BINDING PROTEIN"/>
    <property type="match status" value="1"/>
</dbReference>
<proteinExistence type="predicted"/>
<protein>
    <submittedName>
        <fullName evidence="3">Iron compound ABC transporter, periplasmic substrate-binding protein</fullName>
    </submittedName>
</protein>
<keyword evidence="4" id="KW-1185">Reference proteome</keyword>
<dbReference type="SUPFAM" id="SSF53807">
    <property type="entry name" value="Helical backbone' metal receptor"/>
    <property type="match status" value="1"/>
</dbReference>
<accession>M2TM88</accession>
<evidence type="ECO:0000259" key="2">
    <source>
        <dbReference type="PROSITE" id="PS50983"/>
    </source>
</evidence>